<evidence type="ECO:0000256" key="1">
    <source>
        <dbReference type="SAM" id="Phobius"/>
    </source>
</evidence>
<keyword evidence="1" id="KW-1133">Transmembrane helix</keyword>
<dbReference type="Proteomes" id="UP000812013">
    <property type="component" value="Unassembled WGS sequence"/>
</dbReference>
<feature type="transmembrane region" description="Helical" evidence="1">
    <location>
        <begin position="279"/>
        <end position="300"/>
    </location>
</feature>
<protein>
    <recommendedName>
        <fullName evidence="4">LigA protein</fullName>
    </recommendedName>
</protein>
<keyword evidence="3" id="KW-1185">Reference proteome</keyword>
<evidence type="ECO:0000313" key="2">
    <source>
        <dbReference type="EMBL" id="MBW5485936.1"/>
    </source>
</evidence>
<keyword evidence="1" id="KW-0472">Membrane</keyword>
<dbReference type="EMBL" id="WTFF01000317">
    <property type="protein sequence ID" value="MBW5485936.1"/>
    <property type="molecule type" value="Genomic_DNA"/>
</dbReference>
<evidence type="ECO:0000313" key="3">
    <source>
        <dbReference type="Proteomes" id="UP000812013"/>
    </source>
</evidence>
<feature type="transmembrane region" description="Helical" evidence="1">
    <location>
        <begin position="72"/>
        <end position="92"/>
    </location>
</feature>
<feature type="transmembrane region" description="Helical" evidence="1">
    <location>
        <begin position="203"/>
        <end position="226"/>
    </location>
</feature>
<feature type="transmembrane region" description="Helical" evidence="1">
    <location>
        <begin position="120"/>
        <end position="141"/>
    </location>
</feature>
<feature type="transmembrane region" description="Helical" evidence="1">
    <location>
        <begin position="238"/>
        <end position="259"/>
    </location>
</feature>
<gene>
    <name evidence="2" type="ORF">GPJ59_29740</name>
</gene>
<keyword evidence="1" id="KW-0812">Transmembrane</keyword>
<feature type="transmembrane region" description="Helical" evidence="1">
    <location>
        <begin position="38"/>
        <end position="60"/>
    </location>
</feature>
<name>A0ABS6ZDZ5_9ACTN</name>
<sequence length="304" mass="31232">MRATAIAATFPYLALKSAWVAGSHIGIPEGSVLRGSSLFWPVVNTMTLLMDAALVVLVLALTRPWGRRIPSWLLLVPGFVASGLLTPIVTGFPAQLLMRAFGVGGDTAGQAPREPFLDGWVFNVVYAGFSVQAFALAGLFVPYAKERWGHLWRRPTGLSAGLRTVAVAAAAGALAFAGAEAYWTLGGTAGLTDALVAARDADAVMVGIVQALCTLMGAAGALLLAFGRGAAGRIPLAAAWVGGAAAASWGLWVSLAALAPGGDPAKKITWALHLAYAGQMITGLLVAVVLTGFLTGFLAARRPA</sequence>
<accession>A0ABS6ZDZ5</accession>
<organism evidence="2 3">
    <name type="scientific">Streptomyces bambusae</name>
    <dbReference type="NCBI Taxonomy" id="1550616"/>
    <lineage>
        <taxon>Bacteria</taxon>
        <taxon>Bacillati</taxon>
        <taxon>Actinomycetota</taxon>
        <taxon>Actinomycetes</taxon>
        <taxon>Kitasatosporales</taxon>
        <taxon>Streptomycetaceae</taxon>
        <taxon>Streptomyces</taxon>
    </lineage>
</organism>
<proteinExistence type="predicted"/>
<evidence type="ECO:0008006" key="4">
    <source>
        <dbReference type="Google" id="ProtNLM"/>
    </source>
</evidence>
<comment type="caution">
    <text evidence="2">The sequence shown here is derived from an EMBL/GenBank/DDBJ whole genome shotgun (WGS) entry which is preliminary data.</text>
</comment>
<feature type="transmembrane region" description="Helical" evidence="1">
    <location>
        <begin position="162"/>
        <end position="183"/>
    </location>
</feature>
<reference evidence="2 3" key="1">
    <citation type="submission" date="2019-12" db="EMBL/GenBank/DDBJ databases">
        <title>Genome sequence of Streptomyces bambusae.</title>
        <authorList>
            <person name="Bansal K."/>
            <person name="Choksket S."/>
            <person name="Korpole S."/>
            <person name="Patil P.B."/>
        </authorList>
    </citation>
    <scope>NUCLEOTIDE SEQUENCE [LARGE SCALE GENOMIC DNA]</scope>
    <source>
        <strain evidence="2 3">SK60</strain>
    </source>
</reference>